<dbReference type="PANTHER" id="PTHR47260:SF1">
    <property type="entry name" value="UPF0644 PROTEIN PB2B4.06"/>
    <property type="match status" value="1"/>
</dbReference>
<dbReference type="InterPro" id="IPR006683">
    <property type="entry name" value="Thioestr_dom"/>
</dbReference>
<dbReference type="OrthoDB" id="506431at2759"/>
<accession>A0A022VSB0</accession>
<dbReference type="CDD" id="cd03443">
    <property type="entry name" value="PaaI_thioesterase"/>
    <property type="match status" value="1"/>
</dbReference>
<protein>
    <recommendedName>
        <fullName evidence="1">Thioesterase domain-containing protein</fullName>
    </recommendedName>
</protein>
<evidence type="ECO:0000259" key="1">
    <source>
        <dbReference type="Pfam" id="PF03061"/>
    </source>
</evidence>
<evidence type="ECO:0000313" key="2">
    <source>
        <dbReference type="EMBL" id="EZF48956.1"/>
    </source>
</evidence>
<feature type="domain" description="Thioesterase" evidence="1">
    <location>
        <begin position="192"/>
        <end position="247"/>
    </location>
</feature>
<dbReference type="SUPFAM" id="SSF54637">
    <property type="entry name" value="Thioesterase/thiol ester dehydrase-isomerase"/>
    <property type="match status" value="1"/>
</dbReference>
<proteinExistence type="predicted"/>
<name>A0A022VSB0_TRIRU</name>
<dbReference type="AlphaFoldDB" id="A0A022VSB0"/>
<dbReference type="InterPro" id="IPR029069">
    <property type="entry name" value="HotDog_dom_sf"/>
</dbReference>
<dbReference type="Proteomes" id="UP000023758">
    <property type="component" value="Unassembled WGS sequence"/>
</dbReference>
<dbReference type="HOGENOM" id="CLU_052827_0_2_1"/>
<gene>
    <name evidence="2" type="ORF">H103_07516</name>
</gene>
<dbReference type="InterPro" id="IPR052061">
    <property type="entry name" value="PTE-AB_protein"/>
</dbReference>
<dbReference type="EMBL" id="KK207915">
    <property type="protein sequence ID" value="EZF48956.1"/>
    <property type="molecule type" value="Genomic_DNA"/>
</dbReference>
<dbReference type="Gene3D" id="3.10.129.10">
    <property type="entry name" value="Hotdog Thioesterase"/>
    <property type="match status" value="1"/>
</dbReference>
<organism evidence="2">
    <name type="scientific">Trichophyton rubrum CBS 288.86</name>
    <dbReference type="NCBI Taxonomy" id="1215330"/>
    <lineage>
        <taxon>Eukaryota</taxon>
        <taxon>Fungi</taxon>
        <taxon>Dikarya</taxon>
        <taxon>Ascomycota</taxon>
        <taxon>Pezizomycotina</taxon>
        <taxon>Eurotiomycetes</taxon>
        <taxon>Eurotiomycetidae</taxon>
        <taxon>Onygenales</taxon>
        <taxon>Arthrodermataceae</taxon>
        <taxon>Trichophyton</taxon>
    </lineage>
</organism>
<dbReference type="Pfam" id="PF03061">
    <property type="entry name" value="4HBT"/>
    <property type="match status" value="1"/>
</dbReference>
<sequence length="290" mass="33214">MLKRVLDEVVWRYYSSMCHRLIHHGLQSGVQAYSRRLNPILPLRQISKYQSRRLTTVTVPPPGPNKSPRRLRILLSILLFGYLGRRYMSSEINLFTGPIIEPASPEDIEITTSLNSRFDQLEIVKRLREDPDYTEWEPYGNFTEEEKKARLTSGCLRGSRGLSCQHVFYNSKENILKSVLYLGNGLDGWPTVVHGGTIATILDENMGRLAIENLPERTGVTANLNISYKARLGRDQYIIIEAKYDRLLSSERKAVVEAVIKDHKGKVYSEAKALFVYPKTLKLRTLGEKF</sequence>
<dbReference type="PANTHER" id="PTHR47260">
    <property type="entry name" value="UPF0644 PROTEIN PB2B4.06"/>
    <property type="match status" value="1"/>
</dbReference>
<reference evidence="2" key="1">
    <citation type="submission" date="2014-02" db="EMBL/GenBank/DDBJ databases">
        <title>The Genome Sequence of Trichophyton rubrum (morphotype fischeri) CBS 288.86.</title>
        <authorList>
            <consortium name="The Broad Institute Genomics Platform"/>
            <person name="Cuomo C.A."/>
            <person name="White T.C."/>
            <person name="Graser Y."/>
            <person name="Martinez-Rossi N."/>
            <person name="Heitman J."/>
            <person name="Young S.K."/>
            <person name="Zeng Q."/>
            <person name="Gargeya S."/>
            <person name="Abouelleil A."/>
            <person name="Alvarado L."/>
            <person name="Chapman S.B."/>
            <person name="Gainer-Dewar J."/>
            <person name="Goldberg J."/>
            <person name="Griggs A."/>
            <person name="Gujja S."/>
            <person name="Hansen M."/>
            <person name="Howarth C."/>
            <person name="Imamovic A."/>
            <person name="Larimer J."/>
            <person name="Martinez D."/>
            <person name="Murphy C."/>
            <person name="Pearson M.D."/>
            <person name="Persinoti G."/>
            <person name="Poon T."/>
            <person name="Priest M."/>
            <person name="Roberts A.D."/>
            <person name="Saif S."/>
            <person name="Shea T.D."/>
            <person name="Sykes S.N."/>
            <person name="Wortman J."/>
            <person name="Nusbaum C."/>
            <person name="Birren B."/>
        </authorList>
    </citation>
    <scope>NUCLEOTIDE SEQUENCE [LARGE SCALE GENOMIC DNA]</scope>
    <source>
        <strain evidence="2">CBS 288.86</strain>
    </source>
</reference>